<proteinExistence type="predicted"/>
<accession>A0ABP5YKK2</accession>
<feature type="region of interest" description="Disordered" evidence="1">
    <location>
        <begin position="1"/>
        <end position="25"/>
    </location>
</feature>
<reference evidence="3" key="1">
    <citation type="journal article" date="2019" name="Int. J. Syst. Evol. Microbiol.">
        <title>The Global Catalogue of Microorganisms (GCM) 10K type strain sequencing project: providing services to taxonomists for standard genome sequencing and annotation.</title>
        <authorList>
            <consortium name="The Broad Institute Genomics Platform"/>
            <consortium name="The Broad Institute Genome Sequencing Center for Infectious Disease"/>
            <person name="Wu L."/>
            <person name="Ma J."/>
        </authorList>
    </citation>
    <scope>NUCLEOTIDE SEQUENCE [LARGE SCALE GENOMIC DNA]</scope>
    <source>
        <strain evidence="3">JCM 6307</strain>
    </source>
</reference>
<evidence type="ECO:0000256" key="1">
    <source>
        <dbReference type="SAM" id="MobiDB-lite"/>
    </source>
</evidence>
<evidence type="ECO:0000313" key="2">
    <source>
        <dbReference type="EMBL" id="GAA2482912.1"/>
    </source>
</evidence>
<protein>
    <submittedName>
        <fullName evidence="2">Uncharacterized protein</fullName>
    </submittedName>
</protein>
<evidence type="ECO:0000313" key="3">
    <source>
        <dbReference type="Proteomes" id="UP001501358"/>
    </source>
</evidence>
<dbReference type="Proteomes" id="UP001501358">
    <property type="component" value="Unassembled WGS sequence"/>
</dbReference>
<gene>
    <name evidence="2" type="ORF">GCM10010406_19020</name>
</gene>
<organism evidence="2 3">
    <name type="scientific">Streptomyces thermolineatus</name>
    <dbReference type="NCBI Taxonomy" id="44033"/>
    <lineage>
        <taxon>Bacteria</taxon>
        <taxon>Bacillati</taxon>
        <taxon>Actinomycetota</taxon>
        <taxon>Actinomycetes</taxon>
        <taxon>Kitasatosporales</taxon>
        <taxon>Streptomycetaceae</taxon>
        <taxon>Streptomyces</taxon>
    </lineage>
</organism>
<feature type="compositionally biased region" description="Basic residues" evidence="1">
    <location>
        <begin position="1"/>
        <end position="10"/>
    </location>
</feature>
<dbReference type="EMBL" id="BAAATA010000008">
    <property type="protein sequence ID" value="GAA2482912.1"/>
    <property type="molecule type" value="Genomic_DNA"/>
</dbReference>
<sequence>MDHIVHGHHARVPEPGCGPRLPLRPRNQFGPQTRCRVVRHQHFLECHFTVEAIIVSTPNPAHSAATDRLDQSVTPTHQLSGCARHAGYLSLDLS</sequence>
<keyword evidence="3" id="KW-1185">Reference proteome</keyword>
<name>A0ABP5YKK2_9ACTN</name>
<comment type="caution">
    <text evidence="2">The sequence shown here is derived from an EMBL/GenBank/DDBJ whole genome shotgun (WGS) entry which is preliminary data.</text>
</comment>